<keyword evidence="13 16" id="KW-0830">Ubiquinone</keyword>
<feature type="transmembrane region" description="Helical" evidence="16">
    <location>
        <begin position="58"/>
        <end position="79"/>
    </location>
</feature>
<evidence type="ECO:0000256" key="14">
    <source>
        <dbReference type="ARBA" id="ARBA00023136"/>
    </source>
</evidence>
<keyword evidence="4 16" id="KW-0597">Phosphoprotein</keyword>
<dbReference type="PIRSF" id="PIRSF016055">
    <property type="entry name" value="NADH-UbQ_OxRdtase_B_su"/>
    <property type="match status" value="1"/>
</dbReference>
<evidence type="ECO:0000256" key="5">
    <source>
        <dbReference type="ARBA" id="ARBA00022630"/>
    </source>
</evidence>
<comment type="subunit">
    <text evidence="16">Composed of six subunits; NqrA, NqrB, NqrC, NqrD, NqrE and NqrF.</text>
</comment>
<comment type="catalytic activity">
    <reaction evidence="16">
        <text>a ubiquinone + n Na(+)(in) + NADH + H(+) = a ubiquinol + n Na(+)(out) + NAD(+)</text>
        <dbReference type="Rhea" id="RHEA:47748"/>
        <dbReference type="Rhea" id="RHEA-COMP:9565"/>
        <dbReference type="Rhea" id="RHEA-COMP:9566"/>
        <dbReference type="ChEBI" id="CHEBI:15378"/>
        <dbReference type="ChEBI" id="CHEBI:16389"/>
        <dbReference type="ChEBI" id="CHEBI:17976"/>
        <dbReference type="ChEBI" id="CHEBI:29101"/>
        <dbReference type="ChEBI" id="CHEBI:57540"/>
        <dbReference type="ChEBI" id="CHEBI:57945"/>
        <dbReference type="EC" id="7.2.1.1"/>
    </reaction>
</comment>
<dbReference type="GO" id="GO:0022904">
    <property type="term" value="P:respiratory electron transport chain"/>
    <property type="evidence" value="ECO:0007669"/>
    <property type="project" value="InterPro"/>
</dbReference>
<comment type="subcellular location">
    <subcellularLocation>
        <location evidence="16">Cell membrane</location>
        <topology evidence="16">Multi-pass membrane protein</topology>
    </subcellularLocation>
</comment>
<evidence type="ECO:0000256" key="10">
    <source>
        <dbReference type="ARBA" id="ARBA00023027"/>
    </source>
</evidence>
<dbReference type="InterPro" id="IPR004338">
    <property type="entry name" value="NqrB/RnfD"/>
</dbReference>
<evidence type="ECO:0000256" key="15">
    <source>
        <dbReference type="ARBA" id="ARBA00023201"/>
    </source>
</evidence>
<feature type="transmembrane region" description="Helical" evidence="16">
    <location>
        <begin position="258"/>
        <end position="283"/>
    </location>
</feature>
<feature type="modified residue" description="FMN phosphoryl threonine" evidence="16 17">
    <location>
        <position position="216"/>
    </location>
</feature>
<keyword evidence="11 16" id="KW-0915">Sodium</keyword>
<evidence type="ECO:0000256" key="11">
    <source>
        <dbReference type="ARBA" id="ARBA00023053"/>
    </source>
</evidence>
<keyword evidence="9 16" id="KW-1133">Transmembrane helix</keyword>
<dbReference type="PANTHER" id="PTHR30578">
    <property type="entry name" value="ELECTRON TRANSPORT COMPLEX PROTEIN RNFD"/>
    <property type="match status" value="1"/>
</dbReference>
<dbReference type="NCBIfam" id="NF003756">
    <property type="entry name" value="PRK05349.1"/>
    <property type="match status" value="1"/>
</dbReference>
<evidence type="ECO:0000313" key="18">
    <source>
        <dbReference type="EMBL" id="OEK04198.1"/>
    </source>
</evidence>
<evidence type="ECO:0000256" key="17">
    <source>
        <dbReference type="PIRSR" id="PIRSR016055-50"/>
    </source>
</evidence>
<evidence type="ECO:0000256" key="13">
    <source>
        <dbReference type="ARBA" id="ARBA00023075"/>
    </source>
</evidence>
<evidence type="ECO:0000256" key="12">
    <source>
        <dbReference type="ARBA" id="ARBA00023065"/>
    </source>
</evidence>
<feature type="transmembrane region" description="Helical" evidence="16">
    <location>
        <begin position="351"/>
        <end position="368"/>
    </location>
</feature>
<evidence type="ECO:0000256" key="2">
    <source>
        <dbReference type="ARBA" id="ARBA00022475"/>
    </source>
</evidence>
<dbReference type="EMBL" id="MDGQ01000005">
    <property type="protein sequence ID" value="OEK04198.1"/>
    <property type="molecule type" value="Genomic_DNA"/>
</dbReference>
<keyword evidence="1 16" id="KW-0813">Transport</keyword>
<dbReference type="STRING" id="1563681.BFP71_11990"/>
<comment type="function">
    <text evidence="16">NQR complex catalyzes the reduction of ubiquinone-1 to ubiquinol by two successive reactions, coupled with the transport of Na(+) ions from the cytoplasm to the periplasm. NqrA to NqrE are probably involved in the second step, the conversion of ubisemiquinone to ubiquinol.</text>
</comment>
<dbReference type="AlphaFoldDB" id="A0A1E5SYI9"/>
<comment type="similarity">
    <text evidence="16">Belongs to the NqrB/RnfD family.</text>
</comment>
<evidence type="ECO:0000256" key="6">
    <source>
        <dbReference type="ARBA" id="ARBA00022643"/>
    </source>
</evidence>
<evidence type="ECO:0000256" key="8">
    <source>
        <dbReference type="ARBA" id="ARBA00022967"/>
    </source>
</evidence>
<dbReference type="GO" id="GO:0055085">
    <property type="term" value="P:transmembrane transport"/>
    <property type="evidence" value="ECO:0007669"/>
    <property type="project" value="InterPro"/>
</dbReference>
<keyword evidence="14 16" id="KW-0472">Membrane</keyword>
<evidence type="ECO:0000313" key="19">
    <source>
        <dbReference type="Proteomes" id="UP000095552"/>
    </source>
</evidence>
<evidence type="ECO:0000256" key="4">
    <source>
        <dbReference type="ARBA" id="ARBA00022553"/>
    </source>
</evidence>
<reference evidence="18 19" key="1">
    <citation type="submission" date="2016-08" db="EMBL/GenBank/DDBJ databases">
        <title>Draft genome of Fabibacter sp. strain SK-8.</title>
        <authorList>
            <person name="Wong S.-K."/>
            <person name="Hamasaki K."/>
            <person name="Yoshizawa S."/>
        </authorList>
    </citation>
    <scope>NUCLEOTIDE SEQUENCE [LARGE SCALE GENOMIC DNA]</scope>
    <source>
        <strain evidence="18 19">SK-8</strain>
    </source>
</reference>
<dbReference type="InterPro" id="IPR010966">
    <property type="entry name" value="NqrB"/>
</dbReference>
<gene>
    <name evidence="16" type="primary">nqrB</name>
    <name evidence="18" type="ORF">BFP71_11990</name>
</gene>
<evidence type="ECO:0000256" key="3">
    <source>
        <dbReference type="ARBA" id="ARBA00022519"/>
    </source>
</evidence>
<dbReference type="Pfam" id="PF03116">
    <property type="entry name" value="NQR2_RnfD_RnfE"/>
    <property type="match status" value="1"/>
</dbReference>
<dbReference type="GO" id="GO:0006814">
    <property type="term" value="P:sodium ion transport"/>
    <property type="evidence" value="ECO:0007669"/>
    <property type="project" value="UniProtKB-UniRule"/>
</dbReference>
<evidence type="ECO:0000256" key="7">
    <source>
        <dbReference type="ARBA" id="ARBA00022692"/>
    </source>
</evidence>
<keyword evidence="8 16" id="KW-1278">Translocase</keyword>
<feature type="transmembrane region" description="Helical" evidence="16">
    <location>
        <begin position="99"/>
        <end position="122"/>
    </location>
</feature>
<dbReference type="GO" id="GO:0016655">
    <property type="term" value="F:oxidoreductase activity, acting on NAD(P)H, quinone or similar compound as acceptor"/>
    <property type="evidence" value="ECO:0007669"/>
    <property type="project" value="UniProtKB-UniRule"/>
</dbReference>
<keyword evidence="5 16" id="KW-0285">Flavoprotein</keyword>
<feature type="transmembrane region" description="Helical" evidence="16">
    <location>
        <begin position="134"/>
        <end position="164"/>
    </location>
</feature>
<comment type="caution">
    <text evidence="18">The sequence shown here is derived from an EMBL/GenBank/DDBJ whole genome shotgun (WGS) entry which is preliminary data.</text>
</comment>
<keyword evidence="6 16" id="KW-0288">FMN</keyword>
<evidence type="ECO:0000256" key="1">
    <source>
        <dbReference type="ARBA" id="ARBA00022448"/>
    </source>
</evidence>
<dbReference type="Proteomes" id="UP000095552">
    <property type="component" value="Unassembled WGS sequence"/>
</dbReference>
<keyword evidence="3" id="KW-0997">Cell inner membrane</keyword>
<dbReference type="EC" id="7.2.1.1" evidence="16"/>
<evidence type="ECO:0000256" key="16">
    <source>
        <dbReference type="HAMAP-Rule" id="MF_00426"/>
    </source>
</evidence>
<feature type="transmembrane region" description="Helical" evidence="16">
    <location>
        <begin position="322"/>
        <end position="339"/>
    </location>
</feature>
<comment type="cofactor">
    <cofactor evidence="16 17">
        <name>FMN</name>
        <dbReference type="ChEBI" id="CHEBI:58210"/>
    </cofactor>
</comment>
<keyword evidence="19" id="KW-1185">Reference proteome</keyword>
<dbReference type="OrthoDB" id="9776359at2"/>
<evidence type="ECO:0000256" key="9">
    <source>
        <dbReference type="ARBA" id="ARBA00022989"/>
    </source>
</evidence>
<keyword evidence="15 16" id="KW-0739">Sodium transport</keyword>
<dbReference type="PANTHER" id="PTHR30578:SF1">
    <property type="entry name" value="NA(+)-TRANSLOCATING NADH-QUINONE REDUCTASE SUBUNIT B"/>
    <property type="match status" value="1"/>
</dbReference>
<dbReference type="GO" id="GO:0010181">
    <property type="term" value="F:FMN binding"/>
    <property type="evidence" value="ECO:0007669"/>
    <property type="project" value="InterPro"/>
</dbReference>
<keyword evidence="12 16" id="KW-0406">Ion transport</keyword>
<feature type="transmembrane region" description="Helical" evidence="16">
    <location>
        <begin position="374"/>
        <end position="394"/>
    </location>
</feature>
<accession>A0A1E5SYI9</accession>
<dbReference type="GO" id="GO:0005886">
    <property type="term" value="C:plasma membrane"/>
    <property type="evidence" value="ECO:0007669"/>
    <property type="project" value="UniProtKB-SubCell"/>
</dbReference>
<protein>
    <recommendedName>
        <fullName evidence="16">Na(+)-translocating NADH-quinone reductase subunit B</fullName>
        <shortName evidence="16">Na(+)-NQR subunit B</shortName>
        <shortName evidence="16">Na(+)-translocating NQR subunit B</shortName>
        <ecNumber evidence="16">7.2.1.1</ecNumber>
    </recommendedName>
    <alternativeName>
        <fullName evidence="16">NQR complex subunit B</fullName>
    </alternativeName>
    <alternativeName>
        <fullName evidence="16">NQR-1 subunit B</fullName>
    </alternativeName>
</protein>
<proteinExistence type="inferred from homology"/>
<dbReference type="RefSeq" id="WP_069835703.1">
    <property type="nucleotide sequence ID" value="NZ_MDGQ01000005.1"/>
</dbReference>
<keyword evidence="10 16" id="KW-0520">NAD</keyword>
<organism evidence="18 19">
    <name type="scientific">Roseivirga misakiensis</name>
    <dbReference type="NCBI Taxonomy" id="1563681"/>
    <lineage>
        <taxon>Bacteria</taxon>
        <taxon>Pseudomonadati</taxon>
        <taxon>Bacteroidota</taxon>
        <taxon>Cytophagia</taxon>
        <taxon>Cytophagales</taxon>
        <taxon>Roseivirgaceae</taxon>
        <taxon>Roseivirga</taxon>
    </lineage>
</organism>
<keyword evidence="2 16" id="KW-1003">Cell membrane</keyword>
<sequence>MKFLHKILEKQRPMFEKGGKLEKLYYLFEAGETFMFSPSSTAAKKGVQIRDAIDLKRMMMTVVIAMIPCLIWGIFNVGYQHNIATGQETTFFSLDNLLFGARWVLPIVLVSYAAGGLLEALFAVIRKHPINEGFLVTGMLIPLIVPPTIPLWQVALATIFGVVVGKEIFGGTGMNVLNVAMTARAFLYFAYPLEISGQVWTQMAGDTAVNGYSGATALAVANNVSIAGTQTVVEGLNQANTMLAAPFSSGSFFSFENMLIGGIPGSIGETSALMALIGGLILIATGVGSWKIIVSVFAGAFAMGTIFNLAGANEFMALPAHYHLVLGGLAFGAVFMATDPVSAAQTEIGKWIYGALIGMLTVIIRVLNPAYPEGIMLAVLFMNVFAPLIDFYVVQANKKRRMARATV</sequence>
<dbReference type="HAMAP" id="MF_00426">
    <property type="entry name" value="NqrB"/>
    <property type="match status" value="1"/>
</dbReference>
<dbReference type="NCBIfam" id="TIGR01937">
    <property type="entry name" value="nqrB"/>
    <property type="match status" value="1"/>
</dbReference>
<name>A0A1E5SYI9_9BACT</name>
<keyword evidence="7 16" id="KW-0812">Transmembrane</keyword>
<feature type="transmembrane region" description="Helical" evidence="16">
    <location>
        <begin position="290"/>
        <end position="310"/>
    </location>
</feature>